<name>A0A644SSF1_9ZZZZ</name>
<dbReference type="Gene3D" id="1.25.40.10">
    <property type="entry name" value="Tetratricopeptide repeat domain"/>
    <property type="match status" value="2"/>
</dbReference>
<dbReference type="SUPFAM" id="SSF48452">
    <property type="entry name" value="TPR-like"/>
    <property type="match status" value="1"/>
</dbReference>
<comment type="caution">
    <text evidence="1">The sequence shown here is derived from an EMBL/GenBank/DDBJ whole genome shotgun (WGS) entry which is preliminary data.</text>
</comment>
<reference evidence="1" key="1">
    <citation type="submission" date="2019-08" db="EMBL/GenBank/DDBJ databases">
        <authorList>
            <person name="Kucharzyk K."/>
            <person name="Murdoch R.W."/>
            <person name="Higgins S."/>
            <person name="Loffler F."/>
        </authorList>
    </citation>
    <scope>NUCLEOTIDE SEQUENCE</scope>
</reference>
<evidence type="ECO:0000313" key="1">
    <source>
        <dbReference type="EMBL" id="MPL56592.1"/>
    </source>
</evidence>
<proteinExistence type="predicted"/>
<protein>
    <submittedName>
        <fullName evidence="1">Uncharacterized protein</fullName>
    </submittedName>
</protein>
<accession>A0A644SSF1</accession>
<gene>
    <name evidence="1" type="ORF">SDC9_02078</name>
</gene>
<dbReference type="InterPro" id="IPR011990">
    <property type="entry name" value="TPR-like_helical_dom_sf"/>
</dbReference>
<dbReference type="EMBL" id="VSSQ01000003">
    <property type="protein sequence ID" value="MPL56592.1"/>
    <property type="molecule type" value="Genomic_DNA"/>
</dbReference>
<dbReference type="AlphaFoldDB" id="A0A644SSF1"/>
<sequence>MNYNRRKFIYLSALGTAGLLFPTTLLGETIFKNNDVLPSVINASLQNALLKAKEANALRLAKSFAQAETKYREAISLMPTDIRFYDGLRKVLILQKDKVQTMVELYQSGYAANPNNAAFAARLADVYCQLEMGNKAVAKAIKEKTGLSSLADEAHKLYAKAISLNTKNKIYPVSQVKLGKLKQNEAFVKDARKNAAMHGFKKGNRESYLVSFKNRTPEQFNKYLLTSTTKKRRVLSAPEELLRQKEILRNRRDLYLKKLNKYQELKDASNILLTAQELYNKFPNDKNTLQVIKKVYKANQKHQEITTIAKERYASNPTIWSGIGVMKAIQQQFKKTSTGNLNEAISIGSSLLSKVEDNVMYKIQVLSMLSRNYTAMQQYTSALQKLEEVKLLLMTNGISQPTTVNQYFTDYGLTLAKSGDGTKAEKVLKIGLGRITDEAEELVKLFRQKNTEKPTQRRDMEIALAKVYLQTNPAKATEQLQHILSLYPNEKFALKKL</sequence>
<organism evidence="1">
    <name type="scientific">bioreactor metagenome</name>
    <dbReference type="NCBI Taxonomy" id="1076179"/>
    <lineage>
        <taxon>unclassified sequences</taxon>
        <taxon>metagenomes</taxon>
        <taxon>ecological metagenomes</taxon>
    </lineage>
</organism>